<reference evidence="2 3" key="1">
    <citation type="submission" date="2019-05" db="EMBL/GenBank/DDBJ databases">
        <title>Another draft genome of Portunus trituberculatus and its Hox gene families provides insights of decapod evolution.</title>
        <authorList>
            <person name="Jeong J.-H."/>
            <person name="Song I."/>
            <person name="Kim S."/>
            <person name="Choi T."/>
            <person name="Kim D."/>
            <person name="Ryu S."/>
            <person name="Kim W."/>
        </authorList>
    </citation>
    <scope>NUCLEOTIDE SEQUENCE [LARGE SCALE GENOMIC DNA]</scope>
    <source>
        <tissue evidence="2">Muscle</tissue>
    </source>
</reference>
<feature type="region of interest" description="Disordered" evidence="1">
    <location>
        <begin position="1"/>
        <end position="27"/>
    </location>
</feature>
<name>A0A5B7GAV3_PORTR</name>
<proteinExistence type="predicted"/>
<comment type="caution">
    <text evidence="2">The sequence shown here is derived from an EMBL/GenBank/DDBJ whole genome shotgun (WGS) entry which is preliminary data.</text>
</comment>
<evidence type="ECO:0000313" key="3">
    <source>
        <dbReference type="Proteomes" id="UP000324222"/>
    </source>
</evidence>
<accession>A0A5B7GAV3</accession>
<organism evidence="2 3">
    <name type="scientific">Portunus trituberculatus</name>
    <name type="common">Swimming crab</name>
    <name type="synonym">Neptunus trituberculatus</name>
    <dbReference type="NCBI Taxonomy" id="210409"/>
    <lineage>
        <taxon>Eukaryota</taxon>
        <taxon>Metazoa</taxon>
        <taxon>Ecdysozoa</taxon>
        <taxon>Arthropoda</taxon>
        <taxon>Crustacea</taxon>
        <taxon>Multicrustacea</taxon>
        <taxon>Malacostraca</taxon>
        <taxon>Eumalacostraca</taxon>
        <taxon>Eucarida</taxon>
        <taxon>Decapoda</taxon>
        <taxon>Pleocyemata</taxon>
        <taxon>Brachyura</taxon>
        <taxon>Eubrachyura</taxon>
        <taxon>Portunoidea</taxon>
        <taxon>Portunidae</taxon>
        <taxon>Portuninae</taxon>
        <taxon>Portunus</taxon>
    </lineage>
</organism>
<evidence type="ECO:0000256" key="1">
    <source>
        <dbReference type="SAM" id="MobiDB-lite"/>
    </source>
</evidence>
<sequence>MAVEPQFPTVTKSPHHRSSTQQHLHPGRVQHHLVTLPIQYSTTPSPQHSPVSPHNITNITTPVPSHTFTPAQPSITTSHYHITNPLPSHTFTPAQPASPHHITNITTPVPSHTFTPAQASVTTSHQH</sequence>
<gene>
    <name evidence="2" type="ORF">E2C01_048329</name>
</gene>
<feature type="region of interest" description="Disordered" evidence="1">
    <location>
        <begin position="40"/>
        <end position="78"/>
    </location>
</feature>
<protein>
    <submittedName>
        <fullName evidence="2">Uncharacterized protein</fullName>
    </submittedName>
</protein>
<dbReference type="EMBL" id="VSRR010012334">
    <property type="protein sequence ID" value="MPC54413.1"/>
    <property type="molecule type" value="Genomic_DNA"/>
</dbReference>
<dbReference type="AlphaFoldDB" id="A0A5B7GAV3"/>
<evidence type="ECO:0000313" key="2">
    <source>
        <dbReference type="EMBL" id="MPC54413.1"/>
    </source>
</evidence>
<dbReference type="Proteomes" id="UP000324222">
    <property type="component" value="Unassembled WGS sequence"/>
</dbReference>
<keyword evidence="3" id="KW-1185">Reference proteome</keyword>